<dbReference type="PANTHER" id="PTHR13026:SF0">
    <property type="entry name" value="RIBOSOMAL RNA PROCESSING 1B"/>
    <property type="match status" value="1"/>
</dbReference>
<dbReference type="PANTHER" id="PTHR13026">
    <property type="entry name" value="NNP-1 PROTEIN NOVEL NUCLEAR PROTEIN 1 NOP52"/>
    <property type="match status" value="1"/>
</dbReference>
<protein>
    <submittedName>
        <fullName evidence="5">Rrp1p</fullName>
    </submittedName>
</protein>
<evidence type="ECO:0000256" key="3">
    <source>
        <dbReference type="ARBA" id="ARBA00022552"/>
    </source>
</evidence>
<evidence type="ECO:0000256" key="2">
    <source>
        <dbReference type="ARBA" id="ARBA00006374"/>
    </source>
</evidence>
<gene>
    <name evidence="5" type="primary">RRP1</name>
    <name evidence="5" type="ORF">AWJ20_5212</name>
</gene>
<organism evidence="5 6">
    <name type="scientific">Sugiyamaella lignohabitans</name>
    <dbReference type="NCBI Taxonomy" id="796027"/>
    <lineage>
        <taxon>Eukaryota</taxon>
        <taxon>Fungi</taxon>
        <taxon>Dikarya</taxon>
        <taxon>Ascomycota</taxon>
        <taxon>Saccharomycotina</taxon>
        <taxon>Dipodascomycetes</taxon>
        <taxon>Dipodascales</taxon>
        <taxon>Trichomonascaceae</taxon>
        <taxon>Sugiyamaella</taxon>
    </lineage>
</organism>
<keyword evidence="3" id="KW-0698">rRNA processing</keyword>
<dbReference type="Pfam" id="PF05997">
    <property type="entry name" value="Nop52"/>
    <property type="match status" value="1"/>
</dbReference>
<keyword evidence="4" id="KW-0539">Nucleus</keyword>
<name>A0A167EME6_9ASCO</name>
<dbReference type="EMBL" id="CP014502">
    <property type="protein sequence ID" value="ANB14251.1"/>
    <property type="molecule type" value="Genomic_DNA"/>
</dbReference>
<evidence type="ECO:0000313" key="6">
    <source>
        <dbReference type="Proteomes" id="UP000189580"/>
    </source>
</evidence>
<evidence type="ECO:0000313" key="5">
    <source>
        <dbReference type="EMBL" id="ANB14251.1"/>
    </source>
</evidence>
<keyword evidence="6" id="KW-1185">Reference proteome</keyword>
<reference evidence="5 6" key="1">
    <citation type="submission" date="2016-02" db="EMBL/GenBank/DDBJ databases">
        <title>Complete genome sequence and transcriptome regulation of the pentose utilising yeast Sugiyamaella lignohabitans.</title>
        <authorList>
            <person name="Bellasio M."/>
            <person name="Peymann A."/>
            <person name="Valli M."/>
            <person name="Sipitzky M."/>
            <person name="Graf A."/>
            <person name="Sauer M."/>
            <person name="Marx H."/>
            <person name="Mattanovich D."/>
        </authorList>
    </citation>
    <scope>NUCLEOTIDE SEQUENCE [LARGE SCALE GENOMIC DNA]</scope>
    <source>
        <strain evidence="5 6">CBS 10342</strain>
    </source>
</reference>
<evidence type="ECO:0000256" key="1">
    <source>
        <dbReference type="ARBA" id="ARBA00004123"/>
    </source>
</evidence>
<dbReference type="AlphaFoldDB" id="A0A167EME6"/>
<evidence type="ECO:0000256" key="4">
    <source>
        <dbReference type="ARBA" id="ARBA00023242"/>
    </source>
</evidence>
<dbReference type="GO" id="GO:0005634">
    <property type="term" value="C:nucleus"/>
    <property type="evidence" value="ECO:0007669"/>
    <property type="project" value="UniProtKB-SubCell"/>
</dbReference>
<sequence length="258" mass="30205">MPAVKKSSKSSSKSNVDGYIKKLAANDRPTRDDALKSLTQFLSTQHALDEMELLKLWKGLFFTMWFSDRPRTQQRLADDMANLLATIHKVNFFAFLEAFWAMMAREWDNIDKHRVDKYYLLMRRYLAASLRRLQVEEWDSEWVDKYTEVMTKFPLNATDAKVSNGLRLHMFDIYIDEIERIMNENGDDEDAADAKSRIPFGLLLKPIEDISQNSPLKFIRERAKTYVLEDPRLVEWGVVEKDAEEADEESEDEWGGFD</sequence>
<dbReference type="GO" id="GO:0030688">
    <property type="term" value="C:preribosome, small subunit precursor"/>
    <property type="evidence" value="ECO:0007669"/>
    <property type="project" value="InterPro"/>
</dbReference>
<dbReference type="GeneID" id="30037430"/>
<dbReference type="InterPro" id="IPR010301">
    <property type="entry name" value="RRP1"/>
</dbReference>
<dbReference type="RefSeq" id="XP_018736728.1">
    <property type="nucleotide sequence ID" value="XM_018882342.1"/>
</dbReference>
<proteinExistence type="inferred from homology"/>
<comment type="similarity">
    <text evidence="2">Belongs to the RRP1 family.</text>
</comment>
<dbReference type="OrthoDB" id="2019504at2759"/>
<dbReference type="KEGG" id="slb:AWJ20_5212"/>
<accession>A0A167EME6</accession>
<dbReference type="Proteomes" id="UP000189580">
    <property type="component" value="Chromosome d"/>
</dbReference>
<comment type="subcellular location">
    <subcellularLocation>
        <location evidence="1">Nucleus</location>
    </subcellularLocation>
</comment>
<dbReference type="GO" id="GO:0006364">
    <property type="term" value="P:rRNA processing"/>
    <property type="evidence" value="ECO:0007669"/>
    <property type="project" value="UniProtKB-KW"/>
</dbReference>